<keyword evidence="2" id="KW-0732">Signal</keyword>
<dbReference type="AlphaFoldDB" id="H1V7U5"/>
<evidence type="ECO:0000256" key="1">
    <source>
        <dbReference type="SAM" id="MobiDB-lite"/>
    </source>
</evidence>
<sequence length="105" mass="11831">MTLVLGCFFFFPTLSPLGCLFSFRTHVQLQSCWGWADNVREVGGIRRNRRDGQVHTERQTDRQTDRQTATQHRHTQASTDAGRAGFARFRKMGAVQGTTGLGMEA</sequence>
<dbReference type="HOGENOM" id="CLU_2236420_0_0_1"/>
<evidence type="ECO:0000313" key="4">
    <source>
        <dbReference type="Proteomes" id="UP000007174"/>
    </source>
</evidence>
<proteinExistence type="predicted"/>
<feature type="chain" id="PRO_5003554682" description="Secreted protein" evidence="2">
    <location>
        <begin position="17"/>
        <end position="105"/>
    </location>
</feature>
<evidence type="ECO:0000313" key="3">
    <source>
        <dbReference type="EMBL" id="CCF36297.1"/>
    </source>
</evidence>
<name>H1V7U5_COLHI</name>
<dbReference type="EMBL" id="CACQ02001917">
    <property type="protein sequence ID" value="CCF36297.1"/>
    <property type="molecule type" value="Genomic_DNA"/>
</dbReference>
<feature type="signal peptide" evidence="2">
    <location>
        <begin position="1"/>
        <end position="16"/>
    </location>
</feature>
<gene>
    <name evidence="3" type="ORF">CH063_07896</name>
</gene>
<evidence type="ECO:0008006" key="5">
    <source>
        <dbReference type="Google" id="ProtNLM"/>
    </source>
</evidence>
<reference evidence="4" key="1">
    <citation type="journal article" date="2012" name="Nat. Genet.">
        <title>Lifestyle transitions in plant pathogenic Colletotrichum fungi deciphered by genome and transcriptome analyses.</title>
        <authorList>
            <person name="O'Connell R.J."/>
            <person name="Thon M.R."/>
            <person name="Hacquard S."/>
            <person name="Amyotte S.G."/>
            <person name="Kleemann J."/>
            <person name="Torres M.F."/>
            <person name="Damm U."/>
            <person name="Buiate E.A."/>
            <person name="Epstein L."/>
            <person name="Alkan N."/>
            <person name="Altmueller J."/>
            <person name="Alvarado-Balderrama L."/>
            <person name="Bauser C.A."/>
            <person name="Becker C."/>
            <person name="Birren B.W."/>
            <person name="Chen Z."/>
            <person name="Choi J."/>
            <person name="Crouch J.A."/>
            <person name="Duvick J.P."/>
            <person name="Farman M.A."/>
            <person name="Gan P."/>
            <person name="Heiman D."/>
            <person name="Henrissat B."/>
            <person name="Howard R.J."/>
            <person name="Kabbage M."/>
            <person name="Koch C."/>
            <person name="Kracher B."/>
            <person name="Kubo Y."/>
            <person name="Law A.D."/>
            <person name="Lebrun M.-H."/>
            <person name="Lee Y.-H."/>
            <person name="Miyara I."/>
            <person name="Moore N."/>
            <person name="Neumann U."/>
            <person name="Nordstroem K."/>
            <person name="Panaccione D.G."/>
            <person name="Panstruga R."/>
            <person name="Place M."/>
            <person name="Proctor R.H."/>
            <person name="Prusky D."/>
            <person name="Rech G."/>
            <person name="Reinhardt R."/>
            <person name="Rollins J.A."/>
            <person name="Rounsley S."/>
            <person name="Schardl C.L."/>
            <person name="Schwartz D.C."/>
            <person name="Shenoy N."/>
            <person name="Shirasu K."/>
            <person name="Sikhakolli U.R."/>
            <person name="Stueber K."/>
            <person name="Sukno S.A."/>
            <person name="Sweigard J.A."/>
            <person name="Takano Y."/>
            <person name="Takahara H."/>
            <person name="Trail F."/>
            <person name="van der Does H.C."/>
            <person name="Voll L.M."/>
            <person name="Will I."/>
            <person name="Young S."/>
            <person name="Zeng Q."/>
            <person name="Zhang J."/>
            <person name="Zhou S."/>
            <person name="Dickman M.B."/>
            <person name="Schulze-Lefert P."/>
            <person name="Ver Loren van Themaat E."/>
            <person name="Ma L.-J."/>
            <person name="Vaillancourt L.J."/>
        </authorList>
    </citation>
    <scope>NUCLEOTIDE SEQUENCE [LARGE SCALE GENOMIC DNA]</scope>
    <source>
        <strain evidence="4">IMI 349063</strain>
    </source>
</reference>
<evidence type="ECO:0000256" key="2">
    <source>
        <dbReference type="SAM" id="SignalP"/>
    </source>
</evidence>
<protein>
    <recommendedName>
        <fullName evidence="5">Secreted protein</fullName>
    </recommendedName>
</protein>
<accession>H1V7U5</accession>
<dbReference type="Proteomes" id="UP000007174">
    <property type="component" value="Unassembled WGS sequence"/>
</dbReference>
<feature type="region of interest" description="Disordered" evidence="1">
    <location>
        <begin position="46"/>
        <end position="84"/>
    </location>
</feature>
<feature type="compositionally biased region" description="Basic and acidic residues" evidence="1">
    <location>
        <begin position="46"/>
        <end position="65"/>
    </location>
</feature>
<organism evidence="3 4">
    <name type="scientific">Colletotrichum higginsianum (strain IMI 349063)</name>
    <name type="common">Crucifer anthracnose fungus</name>
    <dbReference type="NCBI Taxonomy" id="759273"/>
    <lineage>
        <taxon>Eukaryota</taxon>
        <taxon>Fungi</taxon>
        <taxon>Dikarya</taxon>
        <taxon>Ascomycota</taxon>
        <taxon>Pezizomycotina</taxon>
        <taxon>Sordariomycetes</taxon>
        <taxon>Hypocreomycetidae</taxon>
        <taxon>Glomerellales</taxon>
        <taxon>Glomerellaceae</taxon>
        <taxon>Colletotrichum</taxon>
        <taxon>Colletotrichum destructivum species complex</taxon>
    </lineage>
</organism>